<evidence type="ECO:0000313" key="1">
    <source>
        <dbReference type="EMBL" id="ABD05313.1"/>
    </source>
</evidence>
<proteinExistence type="predicted"/>
<reference evidence="1 2" key="1">
    <citation type="submission" date="2006-01" db="EMBL/GenBank/DDBJ databases">
        <title>Complete sequence of Rhodopseudomonas palustris HaA2.</title>
        <authorList>
            <consortium name="US DOE Joint Genome Institute"/>
            <person name="Copeland A."/>
            <person name="Lucas S."/>
            <person name="Lapidus A."/>
            <person name="Barry K."/>
            <person name="Detter J.C."/>
            <person name="Glavina T."/>
            <person name="Hammon N."/>
            <person name="Israni S."/>
            <person name="Pitluck S."/>
            <person name="Chain P."/>
            <person name="Malfatti S."/>
            <person name="Shin M."/>
            <person name="Vergez L."/>
            <person name="Schmutz J."/>
            <person name="Larimer F."/>
            <person name="Land M."/>
            <person name="Hauser L."/>
            <person name="Pelletier D.A."/>
            <person name="Kyrpides N."/>
            <person name="Anderson I."/>
            <person name="Oda Y."/>
            <person name="Harwood C.S."/>
            <person name="Richardson P."/>
        </authorList>
    </citation>
    <scope>NUCLEOTIDE SEQUENCE [LARGE SCALE GENOMIC DNA]</scope>
    <source>
        <strain evidence="1 2">HaA2</strain>
    </source>
</reference>
<dbReference type="OrthoDB" id="8114703at2"/>
<gene>
    <name evidence="1" type="ordered locus">RPB_0602</name>
</gene>
<dbReference type="AlphaFoldDB" id="Q2J2J7"/>
<dbReference type="KEGG" id="rpb:RPB_0602"/>
<evidence type="ECO:0000313" key="2">
    <source>
        <dbReference type="Proteomes" id="UP000008809"/>
    </source>
</evidence>
<dbReference type="Proteomes" id="UP000008809">
    <property type="component" value="Chromosome"/>
</dbReference>
<name>Q2J2J7_RHOP2</name>
<accession>Q2J2J7</accession>
<protein>
    <submittedName>
        <fullName evidence="1">Uncharacterized protein</fullName>
    </submittedName>
</protein>
<sequence length="158" mass="17427">MKTKIDEAALFAMNVHQRHQLWINARKIDSEEAREVVRLIEDLGLPYSEDRSLKLDDPINQKMYQIINSKEGKAAAFEATANGRPALEGIDPLLLAALGVDYGKHNDTTINAGYLVAQMMRSQGYQLSGRKGKLPSSCVAKTAEIYVPNSKASSLKHG</sequence>
<dbReference type="HOGENOM" id="CLU_1668051_0_0_5"/>
<keyword evidence="2" id="KW-1185">Reference proteome</keyword>
<organism evidence="1 2">
    <name type="scientific">Rhodopseudomonas palustris (strain HaA2)</name>
    <dbReference type="NCBI Taxonomy" id="316058"/>
    <lineage>
        <taxon>Bacteria</taxon>
        <taxon>Pseudomonadati</taxon>
        <taxon>Pseudomonadota</taxon>
        <taxon>Alphaproteobacteria</taxon>
        <taxon>Hyphomicrobiales</taxon>
        <taxon>Nitrobacteraceae</taxon>
        <taxon>Rhodopseudomonas</taxon>
    </lineage>
</organism>
<dbReference type="STRING" id="316058.RPB_0602"/>
<dbReference type="EMBL" id="CP000250">
    <property type="protein sequence ID" value="ABD05313.1"/>
    <property type="molecule type" value="Genomic_DNA"/>
</dbReference>
<dbReference type="RefSeq" id="WP_011439503.1">
    <property type="nucleotide sequence ID" value="NC_007778.1"/>
</dbReference>